<dbReference type="EMBL" id="JADJUC010000012">
    <property type="protein sequence ID" value="MBK8524572.1"/>
    <property type="molecule type" value="Genomic_DNA"/>
</dbReference>
<dbReference type="AlphaFoldDB" id="A0A9D7K4L5"/>
<dbReference type="Proteomes" id="UP000886689">
    <property type="component" value="Unassembled WGS sequence"/>
</dbReference>
<accession>A0A9D7K4L5</accession>
<reference evidence="1" key="1">
    <citation type="submission" date="2020-10" db="EMBL/GenBank/DDBJ databases">
        <title>Connecting structure to function with the recovery of over 1000 high-quality activated sludge metagenome-assembled genomes encoding full-length rRNA genes using long-read sequencing.</title>
        <authorList>
            <person name="Singleton C.M."/>
            <person name="Petriglieri F."/>
            <person name="Kristensen J.M."/>
            <person name="Kirkegaard R.H."/>
            <person name="Michaelsen T.Y."/>
            <person name="Andersen M.H."/>
            <person name="Karst S.M."/>
            <person name="Dueholm M.S."/>
            <person name="Nielsen P.H."/>
            <person name="Albertsen M."/>
        </authorList>
    </citation>
    <scope>NUCLEOTIDE SEQUENCE</scope>
    <source>
        <strain evidence="1">Hirt_18-Q3-R61-65_BATAC.395</strain>
    </source>
</reference>
<evidence type="ECO:0000313" key="2">
    <source>
        <dbReference type="Proteomes" id="UP000886689"/>
    </source>
</evidence>
<dbReference type="SUPFAM" id="SSF55811">
    <property type="entry name" value="Nudix"/>
    <property type="match status" value="1"/>
</dbReference>
<proteinExistence type="predicted"/>
<evidence type="ECO:0000313" key="1">
    <source>
        <dbReference type="EMBL" id="MBK8524572.1"/>
    </source>
</evidence>
<evidence type="ECO:0008006" key="3">
    <source>
        <dbReference type="Google" id="ProtNLM"/>
    </source>
</evidence>
<gene>
    <name evidence="1" type="ORF">IPL58_10970</name>
</gene>
<protein>
    <recommendedName>
        <fullName evidence="3">Nudix hydrolase domain-containing protein</fullName>
    </recommendedName>
</protein>
<comment type="caution">
    <text evidence="1">The sequence shown here is derived from an EMBL/GenBank/DDBJ whole genome shotgun (WGS) entry which is preliminary data.</text>
</comment>
<dbReference type="InterPro" id="IPR015797">
    <property type="entry name" value="NUDIX_hydrolase-like_dom_sf"/>
</dbReference>
<sequence length="104" mass="11012">MQHAADRIARTVRMRGLCIAECDGRQAELPTTEACQATPERVIVTIFTDGERILLERRPEAGIWGGLLAPPEGTPEAFAPGLGLSPGVKGSAARTEAHLHPTSG</sequence>
<name>A0A9D7K4L5_9PROT</name>
<organism evidence="1 2">
    <name type="scientific">Candidatus Proximibacter danicus</name>
    <dbReference type="NCBI Taxonomy" id="2954365"/>
    <lineage>
        <taxon>Bacteria</taxon>
        <taxon>Pseudomonadati</taxon>
        <taxon>Pseudomonadota</taxon>
        <taxon>Betaproteobacteria</taxon>
        <taxon>Candidatus Proximibacter</taxon>
    </lineage>
</organism>